<feature type="domain" description="Thiolase N-terminal" evidence="5">
    <location>
        <begin position="10"/>
        <end position="43"/>
    </location>
</feature>
<evidence type="ECO:0000256" key="2">
    <source>
        <dbReference type="ARBA" id="ARBA00022679"/>
    </source>
</evidence>
<dbReference type="EMBL" id="AP028908">
    <property type="protein sequence ID" value="BES84051.1"/>
    <property type="molecule type" value="Genomic_DNA"/>
</dbReference>
<proteinExistence type="inferred from homology"/>
<keyword evidence="2 4" id="KW-0808">Transferase</keyword>
<keyword evidence="3 4" id="KW-0012">Acyltransferase</keyword>
<evidence type="ECO:0008006" key="9">
    <source>
        <dbReference type="Google" id="ProtNLM"/>
    </source>
</evidence>
<keyword evidence="8" id="KW-1185">Reference proteome</keyword>
<name>A0AAN0K9H4_9GAMM</name>
<dbReference type="PANTHER" id="PTHR18919:SF164">
    <property type="entry name" value="ACETYL-COA ACETYLTRANSFERASE"/>
    <property type="match status" value="1"/>
</dbReference>
<evidence type="ECO:0000259" key="5">
    <source>
        <dbReference type="Pfam" id="PF00108"/>
    </source>
</evidence>
<dbReference type="Pfam" id="PF00108">
    <property type="entry name" value="Thiolase_N"/>
    <property type="match status" value="1"/>
</dbReference>
<dbReference type="InterPro" id="IPR020616">
    <property type="entry name" value="Thiolase_N"/>
</dbReference>
<dbReference type="Proteomes" id="UP001377830">
    <property type="component" value="Chromosome"/>
</dbReference>
<organism evidence="7 8">
    <name type="scientific">Pectobacterium araliae</name>
    <dbReference type="NCBI Taxonomy" id="3073862"/>
    <lineage>
        <taxon>Bacteria</taxon>
        <taxon>Pseudomonadati</taxon>
        <taxon>Pseudomonadota</taxon>
        <taxon>Gammaproteobacteria</taxon>
        <taxon>Enterobacterales</taxon>
        <taxon>Pectobacteriaceae</taxon>
        <taxon>Pectobacterium</taxon>
    </lineage>
</organism>
<comment type="similarity">
    <text evidence="1 4">Belongs to the thiolase-like superfamily. Thiolase family.</text>
</comment>
<sequence>MPAISVLIYLKAVVLGAQSILSGDNQVCVTGGMENMSAAPYRLTREEQDRVALASQQKAVAAIEAGHPIGASGARILVTRVHALHNYNKTLGLATLCIGGGQGISMIVERV</sequence>
<dbReference type="AlphaFoldDB" id="A0AAN0K9H4"/>
<dbReference type="KEGG" id="parl:PEC302110_11480"/>
<evidence type="ECO:0000256" key="4">
    <source>
        <dbReference type="RuleBase" id="RU003557"/>
    </source>
</evidence>
<dbReference type="SUPFAM" id="SSF53901">
    <property type="entry name" value="Thiolase-like"/>
    <property type="match status" value="2"/>
</dbReference>
<evidence type="ECO:0000259" key="6">
    <source>
        <dbReference type="Pfam" id="PF02803"/>
    </source>
</evidence>
<dbReference type="GO" id="GO:0016747">
    <property type="term" value="F:acyltransferase activity, transferring groups other than amino-acyl groups"/>
    <property type="evidence" value="ECO:0007669"/>
    <property type="project" value="InterPro"/>
</dbReference>
<dbReference type="PANTHER" id="PTHR18919">
    <property type="entry name" value="ACETYL-COA C-ACYLTRANSFERASE"/>
    <property type="match status" value="1"/>
</dbReference>
<protein>
    <recommendedName>
        <fullName evidence="9">Thiolase N-terminal domain-containing protein</fullName>
    </recommendedName>
</protein>
<evidence type="ECO:0000313" key="7">
    <source>
        <dbReference type="EMBL" id="BES84051.1"/>
    </source>
</evidence>
<reference evidence="8" key="1">
    <citation type="journal article" date="2024" name="Int. J. Syst. Evol. Microbiol.">
        <title>Pectobacterium araliae sp. nov., a pathogen causing bacterial soft rot of Japanese angelica tree in Japan.</title>
        <authorList>
            <person name="Sawada H."/>
            <person name="Someya N."/>
            <person name="Morohoshi T."/>
            <person name="Ono M."/>
            <person name="Satou M."/>
        </authorList>
    </citation>
    <scope>NUCLEOTIDE SEQUENCE [LARGE SCALE GENOMIC DNA]</scope>
    <source>
        <strain evidence="8">MAFF 302110</strain>
    </source>
</reference>
<evidence type="ECO:0000313" key="8">
    <source>
        <dbReference type="Proteomes" id="UP001377830"/>
    </source>
</evidence>
<dbReference type="InterPro" id="IPR020610">
    <property type="entry name" value="Thiolase_AS"/>
</dbReference>
<accession>A0AAN0K9H4</accession>
<dbReference type="InterPro" id="IPR020617">
    <property type="entry name" value="Thiolase_C"/>
</dbReference>
<dbReference type="Gene3D" id="3.40.47.10">
    <property type="match status" value="2"/>
</dbReference>
<gene>
    <name evidence="7" type="ORF">PEC302110_11480</name>
</gene>
<dbReference type="PROSITE" id="PS00099">
    <property type="entry name" value="THIOLASE_3"/>
    <property type="match status" value="1"/>
</dbReference>
<dbReference type="InterPro" id="IPR016039">
    <property type="entry name" value="Thiolase-like"/>
</dbReference>
<evidence type="ECO:0000256" key="3">
    <source>
        <dbReference type="ARBA" id="ARBA00023315"/>
    </source>
</evidence>
<feature type="domain" description="Thiolase C-terminal" evidence="6">
    <location>
        <begin position="62"/>
        <end position="110"/>
    </location>
</feature>
<dbReference type="Pfam" id="PF02803">
    <property type="entry name" value="Thiolase_C"/>
    <property type="match status" value="1"/>
</dbReference>
<evidence type="ECO:0000256" key="1">
    <source>
        <dbReference type="ARBA" id="ARBA00010982"/>
    </source>
</evidence>